<dbReference type="Pfam" id="PF00241">
    <property type="entry name" value="Cofilin_ADF"/>
    <property type="match status" value="1"/>
</dbReference>
<organism evidence="2 3">
    <name type="scientific">Tritrichomonas musculus</name>
    <dbReference type="NCBI Taxonomy" id="1915356"/>
    <lineage>
        <taxon>Eukaryota</taxon>
        <taxon>Metamonada</taxon>
        <taxon>Parabasalia</taxon>
        <taxon>Tritrichomonadida</taxon>
        <taxon>Tritrichomonadidae</taxon>
        <taxon>Tritrichomonas</taxon>
    </lineage>
</organism>
<dbReference type="PROSITE" id="PS51263">
    <property type="entry name" value="ADF_H"/>
    <property type="match status" value="1"/>
</dbReference>
<comment type="caution">
    <text evidence="2">The sequence shown here is derived from an EMBL/GenBank/DDBJ whole genome shotgun (WGS) entry which is preliminary data.</text>
</comment>
<dbReference type="PANTHER" id="PTHR10829:SF25">
    <property type="entry name" value="DREBRIN-LIKE PROTEIN"/>
    <property type="match status" value="1"/>
</dbReference>
<keyword evidence="3" id="KW-1185">Reference proteome</keyword>
<dbReference type="Proteomes" id="UP001470230">
    <property type="component" value="Unassembled WGS sequence"/>
</dbReference>
<proteinExistence type="predicted"/>
<dbReference type="EMBL" id="JAPFFF010000001">
    <property type="protein sequence ID" value="KAK8899793.1"/>
    <property type="molecule type" value="Genomic_DNA"/>
</dbReference>
<feature type="domain" description="ADF-H" evidence="1">
    <location>
        <begin position="1"/>
        <end position="134"/>
    </location>
</feature>
<evidence type="ECO:0000313" key="3">
    <source>
        <dbReference type="Proteomes" id="UP001470230"/>
    </source>
</evidence>
<accession>A0ABR2L9T4</accession>
<gene>
    <name evidence="2" type="ORF">M9Y10_002115</name>
</gene>
<dbReference type="InterPro" id="IPR029006">
    <property type="entry name" value="ADF-H/Gelsolin-like_dom_sf"/>
</dbReference>
<dbReference type="CDD" id="cd11282">
    <property type="entry name" value="ADF_coactosin_like"/>
    <property type="match status" value="1"/>
</dbReference>
<evidence type="ECO:0000313" key="2">
    <source>
        <dbReference type="EMBL" id="KAK8899793.1"/>
    </source>
</evidence>
<evidence type="ECO:0000259" key="1">
    <source>
        <dbReference type="PROSITE" id="PS51263"/>
    </source>
</evidence>
<dbReference type="SUPFAM" id="SSF55753">
    <property type="entry name" value="Actin depolymerizing proteins"/>
    <property type="match status" value="1"/>
</dbReference>
<dbReference type="Gene3D" id="3.40.20.10">
    <property type="entry name" value="Severin"/>
    <property type="match status" value="1"/>
</dbReference>
<reference evidence="2 3" key="1">
    <citation type="submission" date="2024-04" db="EMBL/GenBank/DDBJ databases">
        <title>Tritrichomonas musculus Genome.</title>
        <authorList>
            <person name="Alves-Ferreira E."/>
            <person name="Grigg M."/>
            <person name="Lorenzi H."/>
            <person name="Galac M."/>
        </authorList>
    </citation>
    <scope>NUCLEOTIDE SEQUENCE [LARGE SCALE GENOMIC DNA]</scope>
    <source>
        <strain evidence="2 3">EAF2021</strain>
    </source>
</reference>
<sequence>MSDCSSPDIQEAYQAVRNDSDETNWFLITYEEGSNNKKWCLAGRGTGGLEELRSHITPDFIGYGYLRVIAGDDMSKRPKFVFIKYLSKGLKMTTKALMNVHRGDVEKVINQCNVSIEAESLDELTEEEILDRVKRAGGANYDSRGGNK</sequence>
<dbReference type="SMART" id="SM00102">
    <property type="entry name" value="ADF"/>
    <property type="match status" value="1"/>
</dbReference>
<dbReference type="InterPro" id="IPR002108">
    <property type="entry name" value="ADF-H"/>
</dbReference>
<name>A0ABR2L9T4_9EUKA</name>
<dbReference type="PANTHER" id="PTHR10829">
    <property type="entry name" value="CORTACTIN AND DREBRIN"/>
    <property type="match status" value="1"/>
</dbReference>
<protein>
    <submittedName>
        <fullName evidence="2">Coactosin-like protein</fullName>
    </submittedName>
</protein>